<sequence length="107" mass="11754">MRGDGAGHQDAFKSPFVERRTYRRRRLMDIARLLPILGALLFTVPLMWPNPDPYPAPGNHGGMATSAAITYIFAVWGGLIAASFVFGLAVRLWAGHWTEGGPQDDKS</sequence>
<feature type="transmembrane region" description="Helical" evidence="1">
    <location>
        <begin position="68"/>
        <end position="90"/>
    </location>
</feature>
<comment type="caution">
    <text evidence="2">The sequence shown here is derived from an EMBL/GenBank/DDBJ whole genome shotgun (WGS) entry which is preliminary data.</text>
</comment>
<evidence type="ECO:0000313" key="3">
    <source>
        <dbReference type="Proteomes" id="UP001441944"/>
    </source>
</evidence>
<feature type="transmembrane region" description="Helical" evidence="1">
    <location>
        <begin position="30"/>
        <end position="48"/>
    </location>
</feature>
<gene>
    <name evidence="2" type="ORF">NBRC116598_28820</name>
</gene>
<protein>
    <submittedName>
        <fullName evidence="2">Uncharacterized protein</fullName>
    </submittedName>
</protein>
<keyword evidence="1" id="KW-1133">Transmembrane helix</keyword>
<organism evidence="2 3">
    <name type="scientific">Pseudophaeobacter arcticus</name>
    <dbReference type="NCBI Taxonomy" id="385492"/>
    <lineage>
        <taxon>Bacteria</taxon>
        <taxon>Pseudomonadati</taxon>
        <taxon>Pseudomonadota</taxon>
        <taxon>Alphaproteobacteria</taxon>
        <taxon>Rhodobacterales</taxon>
        <taxon>Paracoccaceae</taxon>
        <taxon>Pseudophaeobacter</taxon>
    </lineage>
</organism>
<dbReference type="RefSeq" id="WP_295447073.1">
    <property type="nucleotide sequence ID" value="NZ_BAABWU010000012.1"/>
</dbReference>
<dbReference type="Proteomes" id="UP001441944">
    <property type="component" value="Unassembled WGS sequence"/>
</dbReference>
<keyword evidence="1" id="KW-0812">Transmembrane</keyword>
<dbReference type="EMBL" id="BAABWU010000012">
    <property type="protein sequence ID" value="GAA6197438.1"/>
    <property type="molecule type" value="Genomic_DNA"/>
</dbReference>
<accession>A0ABQ0ANM9</accession>
<evidence type="ECO:0000256" key="1">
    <source>
        <dbReference type="SAM" id="Phobius"/>
    </source>
</evidence>
<proteinExistence type="predicted"/>
<evidence type="ECO:0000313" key="2">
    <source>
        <dbReference type="EMBL" id="GAA6197438.1"/>
    </source>
</evidence>
<keyword evidence="1" id="KW-0472">Membrane</keyword>
<reference evidence="2 3" key="1">
    <citation type="submission" date="2024-04" db="EMBL/GenBank/DDBJ databases">
        <title>Draft genome sequence of Pseudophaeobacter arcticus NBRC 116598.</title>
        <authorList>
            <person name="Miyakawa T."/>
            <person name="Kusuya Y."/>
            <person name="Miura T."/>
        </authorList>
    </citation>
    <scope>NUCLEOTIDE SEQUENCE [LARGE SCALE GENOMIC DNA]</scope>
    <source>
        <strain evidence="2 3">SU-CL00105</strain>
    </source>
</reference>
<keyword evidence="3" id="KW-1185">Reference proteome</keyword>
<name>A0ABQ0ANM9_9RHOB</name>